<feature type="compositionally biased region" description="Basic and acidic residues" evidence="1">
    <location>
        <begin position="122"/>
        <end position="131"/>
    </location>
</feature>
<feature type="compositionally biased region" description="Basic and acidic residues" evidence="1">
    <location>
        <begin position="213"/>
        <end position="225"/>
    </location>
</feature>
<comment type="caution">
    <text evidence="2">The sequence shown here is derived from an EMBL/GenBank/DDBJ whole genome shotgun (WGS) entry which is preliminary data.</text>
</comment>
<proteinExistence type="predicted"/>
<organism evidence="2 3">
    <name type="scientific">Leucosporidium creatinivorum</name>
    <dbReference type="NCBI Taxonomy" id="106004"/>
    <lineage>
        <taxon>Eukaryota</taxon>
        <taxon>Fungi</taxon>
        <taxon>Dikarya</taxon>
        <taxon>Basidiomycota</taxon>
        <taxon>Pucciniomycotina</taxon>
        <taxon>Microbotryomycetes</taxon>
        <taxon>Leucosporidiales</taxon>
        <taxon>Leucosporidium</taxon>
    </lineage>
</organism>
<keyword evidence="3" id="KW-1185">Reference proteome</keyword>
<feature type="compositionally biased region" description="Polar residues" evidence="1">
    <location>
        <begin position="184"/>
        <end position="209"/>
    </location>
</feature>
<dbReference type="InParanoid" id="A0A1Y2DHE8"/>
<reference evidence="2 3" key="1">
    <citation type="submission" date="2016-07" db="EMBL/GenBank/DDBJ databases">
        <title>Pervasive Adenine N6-methylation of Active Genes in Fungi.</title>
        <authorList>
            <consortium name="DOE Joint Genome Institute"/>
            <person name="Mondo S.J."/>
            <person name="Dannebaum R.O."/>
            <person name="Kuo R.C."/>
            <person name="Labutti K."/>
            <person name="Haridas S."/>
            <person name="Kuo A."/>
            <person name="Salamov A."/>
            <person name="Ahrendt S.R."/>
            <person name="Lipzen A."/>
            <person name="Sullivan W."/>
            <person name="Andreopoulos W.B."/>
            <person name="Clum A."/>
            <person name="Lindquist E."/>
            <person name="Daum C."/>
            <person name="Ramamoorthy G.K."/>
            <person name="Gryganskyi A."/>
            <person name="Culley D."/>
            <person name="Magnuson J.K."/>
            <person name="James T.Y."/>
            <person name="O'Malley M.A."/>
            <person name="Stajich J.E."/>
            <person name="Spatafora J.W."/>
            <person name="Visel A."/>
            <person name="Grigoriev I.V."/>
        </authorList>
    </citation>
    <scope>NUCLEOTIDE SEQUENCE [LARGE SCALE GENOMIC DNA]</scope>
    <source>
        <strain evidence="2 3">62-1032</strain>
    </source>
</reference>
<accession>A0A1Y2DHE8</accession>
<feature type="region of interest" description="Disordered" evidence="1">
    <location>
        <begin position="52"/>
        <end position="93"/>
    </location>
</feature>
<dbReference type="OrthoDB" id="2524207at2759"/>
<name>A0A1Y2DHE8_9BASI</name>
<dbReference type="EMBL" id="MCGR01000078">
    <property type="protein sequence ID" value="ORY58667.1"/>
    <property type="molecule type" value="Genomic_DNA"/>
</dbReference>
<feature type="compositionally biased region" description="Acidic residues" evidence="1">
    <location>
        <begin position="226"/>
        <end position="241"/>
    </location>
</feature>
<protein>
    <submittedName>
        <fullName evidence="2">Uncharacterized protein</fullName>
    </submittedName>
</protein>
<dbReference type="Proteomes" id="UP000193467">
    <property type="component" value="Unassembled WGS sequence"/>
</dbReference>
<dbReference type="AlphaFoldDB" id="A0A1Y2DHE8"/>
<sequence>MSTLPGPSPSKRATREMITELATGSDPRGSLQRAASNSTAQFNASIVEKAMKARQAVQRGQLGMPPPPPPASTGHRRPLGPSQSTPVLNFGGSAPFVTTNSTLSSVFGDVKRNELQPFFNNLHEDEAERSRRSASQRSLEGSGLFGGSAGGYQTRETTAMDEEEGDGFDMDEVFGESSIKFPSAFSSQPSFGGQEESQSSTGTTRTITQRMKRAFDDGEEGKAGADSDEEMAATDVEDEGGDVVQPSISAFNAPVGRKIGGRRGLSKTQSLPASVFNGADF</sequence>
<evidence type="ECO:0000313" key="2">
    <source>
        <dbReference type="EMBL" id="ORY58667.1"/>
    </source>
</evidence>
<gene>
    <name evidence="2" type="ORF">BCR35DRAFT_309395</name>
</gene>
<evidence type="ECO:0000313" key="3">
    <source>
        <dbReference type="Proteomes" id="UP000193467"/>
    </source>
</evidence>
<feature type="compositionally biased region" description="Low complexity" evidence="1">
    <location>
        <begin position="133"/>
        <end position="142"/>
    </location>
</feature>
<evidence type="ECO:0000256" key="1">
    <source>
        <dbReference type="SAM" id="MobiDB-lite"/>
    </source>
</evidence>
<feature type="compositionally biased region" description="Acidic residues" evidence="1">
    <location>
        <begin position="159"/>
        <end position="174"/>
    </location>
</feature>
<feature type="region of interest" description="Disordered" evidence="1">
    <location>
        <begin position="121"/>
        <end position="281"/>
    </location>
</feature>